<dbReference type="PANTHER" id="PTHR11365">
    <property type="entry name" value="5-OXOPROLINASE RELATED"/>
    <property type="match status" value="1"/>
</dbReference>
<protein>
    <submittedName>
        <fullName evidence="3">8280_t:CDS:1</fullName>
    </submittedName>
</protein>
<dbReference type="EMBL" id="CAJVPL010001096">
    <property type="protein sequence ID" value="CAG8552349.1"/>
    <property type="molecule type" value="Genomic_DNA"/>
</dbReference>
<dbReference type="Proteomes" id="UP000789831">
    <property type="component" value="Unassembled WGS sequence"/>
</dbReference>
<sequence length="476" mass="52665">MADRRREGIRISIDRGGTFTDCFGTIPVPVSEQYPNGRREVVIKLLSVDPHNYPDAPREGIRRILEHVTGKPHPRNQPVDTSQIESIRMGTTVATNALLERKGEPCALLITKGNQSRPKIFDLAIRKLEVLYKRVIEVDERVILVDHAYPLDEPQNHISLGILQGISGEYVSIIKKPALDIIRRDLEALYAEGIRSVAICLMHSYTYSEHERLIEQVASEIGFTHISLSSAIMPMIKIVPRGTSSTADAYLTPCIKKYIEGFVSGFDKNLFENTRLEFMQSDGGLVPVNKFSGFRAILSGPAAGVVGYGLTSYSHKEKTPVIGFDMGGTSTDVSRYDGRFEHVFETTTAGMTIQAPQLAINTVAAGGGSCLFFRNGMFVVGPESAGAHPGPACYRKNGPLTVTDANLILGRLIPKYFPKIFGPNEDLPLDIEVTRQRFEELAKEINAFVGQDKEMSVEEIAFGQVLKYDIIYRAQT</sequence>
<dbReference type="AlphaFoldDB" id="A0A9N9B3P9"/>
<dbReference type="PANTHER" id="PTHR11365:SF2">
    <property type="entry name" value="5-OXOPROLINASE"/>
    <property type="match status" value="1"/>
</dbReference>
<dbReference type="GO" id="GO:0005829">
    <property type="term" value="C:cytosol"/>
    <property type="evidence" value="ECO:0007669"/>
    <property type="project" value="TreeGrafter"/>
</dbReference>
<evidence type="ECO:0000259" key="1">
    <source>
        <dbReference type="Pfam" id="PF01968"/>
    </source>
</evidence>
<accession>A0A9N9B3P9</accession>
<dbReference type="Pfam" id="PF01968">
    <property type="entry name" value="Hydantoinase_A"/>
    <property type="match status" value="1"/>
</dbReference>
<dbReference type="OrthoDB" id="3643at2759"/>
<proteinExistence type="predicted"/>
<evidence type="ECO:0000259" key="2">
    <source>
        <dbReference type="Pfam" id="PF05378"/>
    </source>
</evidence>
<organism evidence="3 4">
    <name type="scientific">Ambispora gerdemannii</name>
    <dbReference type="NCBI Taxonomy" id="144530"/>
    <lineage>
        <taxon>Eukaryota</taxon>
        <taxon>Fungi</taxon>
        <taxon>Fungi incertae sedis</taxon>
        <taxon>Mucoromycota</taxon>
        <taxon>Glomeromycotina</taxon>
        <taxon>Glomeromycetes</taxon>
        <taxon>Archaeosporales</taxon>
        <taxon>Ambisporaceae</taxon>
        <taxon>Ambispora</taxon>
    </lineage>
</organism>
<dbReference type="InterPro" id="IPR002821">
    <property type="entry name" value="Hydantoinase_A"/>
</dbReference>
<feature type="domain" description="Hydantoinase/oxoprolinase N-terminal" evidence="2">
    <location>
        <begin position="10"/>
        <end position="222"/>
    </location>
</feature>
<dbReference type="GO" id="GO:0017168">
    <property type="term" value="F:5-oxoprolinase (ATP-hydrolyzing) activity"/>
    <property type="evidence" value="ECO:0007669"/>
    <property type="project" value="TreeGrafter"/>
</dbReference>
<dbReference type="InterPro" id="IPR008040">
    <property type="entry name" value="Hydant_A_N"/>
</dbReference>
<evidence type="ECO:0000313" key="4">
    <source>
        <dbReference type="Proteomes" id="UP000789831"/>
    </source>
</evidence>
<feature type="domain" description="Hydantoinase A/oxoprolinase" evidence="1">
    <location>
        <begin position="241"/>
        <end position="463"/>
    </location>
</feature>
<evidence type="ECO:0000313" key="3">
    <source>
        <dbReference type="EMBL" id="CAG8552349.1"/>
    </source>
</evidence>
<dbReference type="InterPro" id="IPR045079">
    <property type="entry name" value="Oxoprolinase-like"/>
</dbReference>
<gene>
    <name evidence="3" type="ORF">AGERDE_LOCUS6730</name>
</gene>
<name>A0A9N9B3P9_9GLOM</name>
<dbReference type="Pfam" id="PF05378">
    <property type="entry name" value="Hydant_A_N"/>
    <property type="match status" value="1"/>
</dbReference>
<keyword evidence="4" id="KW-1185">Reference proteome</keyword>
<dbReference type="GO" id="GO:0006749">
    <property type="term" value="P:glutathione metabolic process"/>
    <property type="evidence" value="ECO:0007669"/>
    <property type="project" value="TreeGrafter"/>
</dbReference>
<reference evidence="3" key="1">
    <citation type="submission" date="2021-06" db="EMBL/GenBank/DDBJ databases">
        <authorList>
            <person name="Kallberg Y."/>
            <person name="Tangrot J."/>
            <person name="Rosling A."/>
        </authorList>
    </citation>
    <scope>NUCLEOTIDE SEQUENCE</scope>
    <source>
        <strain evidence="3">MT106</strain>
    </source>
</reference>
<comment type="caution">
    <text evidence="3">The sequence shown here is derived from an EMBL/GenBank/DDBJ whole genome shotgun (WGS) entry which is preliminary data.</text>
</comment>